<evidence type="ECO:0000313" key="1">
    <source>
        <dbReference type="EMBL" id="KAF3535333.1"/>
    </source>
</evidence>
<dbReference type="EMBL" id="QGKX02001290">
    <property type="protein sequence ID" value="KAF3535333.1"/>
    <property type="molecule type" value="Genomic_DNA"/>
</dbReference>
<name>A0A8S9Q660_BRACR</name>
<dbReference type="AlphaFoldDB" id="A0A8S9Q660"/>
<comment type="caution">
    <text evidence="1">The sequence shown here is derived from an EMBL/GenBank/DDBJ whole genome shotgun (WGS) entry which is preliminary data.</text>
</comment>
<proteinExistence type="predicted"/>
<protein>
    <submittedName>
        <fullName evidence="1">Uncharacterized protein</fullName>
    </submittedName>
</protein>
<accession>A0A8S9Q660</accession>
<sequence length="94" mass="10775">MLLHAWVVECVKTYVKALSCEDAYKEVFFYGLRVVLVCPLRCGDQAVCWCDVLVGICGVRLVLTYSVTYLVKYSVTYLMKYMVMYLPRGGRLKA</sequence>
<organism evidence="1 2">
    <name type="scientific">Brassica cretica</name>
    <name type="common">Mustard</name>
    <dbReference type="NCBI Taxonomy" id="69181"/>
    <lineage>
        <taxon>Eukaryota</taxon>
        <taxon>Viridiplantae</taxon>
        <taxon>Streptophyta</taxon>
        <taxon>Embryophyta</taxon>
        <taxon>Tracheophyta</taxon>
        <taxon>Spermatophyta</taxon>
        <taxon>Magnoliopsida</taxon>
        <taxon>eudicotyledons</taxon>
        <taxon>Gunneridae</taxon>
        <taxon>Pentapetalae</taxon>
        <taxon>rosids</taxon>
        <taxon>malvids</taxon>
        <taxon>Brassicales</taxon>
        <taxon>Brassicaceae</taxon>
        <taxon>Brassiceae</taxon>
        <taxon>Brassica</taxon>
    </lineage>
</organism>
<dbReference type="Proteomes" id="UP000712600">
    <property type="component" value="Unassembled WGS sequence"/>
</dbReference>
<evidence type="ECO:0000313" key="2">
    <source>
        <dbReference type="Proteomes" id="UP000712600"/>
    </source>
</evidence>
<reference evidence="1" key="1">
    <citation type="submission" date="2019-12" db="EMBL/GenBank/DDBJ databases">
        <title>Genome sequencing and annotation of Brassica cretica.</title>
        <authorList>
            <person name="Studholme D.J."/>
            <person name="Sarris P."/>
        </authorList>
    </citation>
    <scope>NUCLEOTIDE SEQUENCE</scope>
    <source>
        <strain evidence="1">PFS-109/04</strain>
        <tissue evidence="1">Leaf</tissue>
    </source>
</reference>
<gene>
    <name evidence="1" type="ORF">F2Q69_00022322</name>
</gene>